<dbReference type="KEGG" id="cko:CKO_01511"/>
<evidence type="ECO:0000313" key="1">
    <source>
        <dbReference type="EMBL" id="ABV12644.1"/>
    </source>
</evidence>
<dbReference type="Proteomes" id="UP000008148">
    <property type="component" value="Chromosome"/>
</dbReference>
<organism evidence="1 2">
    <name type="scientific">Citrobacter koseri (strain ATCC BAA-895 / CDC 4225-83 / SGSC4696)</name>
    <dbReference type="NCBI Taxonomy" id="290338"/>
    <lineage>
        <taxon>Bacteria</taxon>
        <taxon>Pseudomonadati</taxon>
        <taxon>Pseudomonadota</taxon>
        <taxon>Gammaproteobacteria</taxon>
        <taxon>Enterobacterales</taxon>
        <taxon>Enterobacteriaceae</taxon>
        <taxon>Citrobacter</taxon>
    </lineage>
</organism>
<dbReference type="EMBL" id="CP000822">
    <property type="protein sequence ID" value="ABV12644.1"/>
    <property type="molecule type" value="Genomic_DNA"/>
</dbReference>
<gene>
    <name evidence="1" type="ordered locus">CKO_01511</name>
</gene>
<accession>A8AGN2</accession>
<proteinExistence type="predicted"/>
<sequence length="56" mass="6520">MCRHSLRLSPFLVKKISLKFIALLHLPALIHCLSDTPLVVYKLDKKNYLVAEPIRY</sequence>
<dbReference type="AlphaFoldDB" id="A8AGN2"/>
<evidence type="ECO:0000313" key="2">
    <source>
        <dbReference type="Proteomes" id="UP000008148"/>
    </source>
</evidence>
<reference evidence="1 2" key="1">
    <citation type="submission" date="2007-08" db="EMBL/GenBank/DDBJ databases">
        <authorList>
            <consortium name="The Citrobacter koseri Genome Sequencing Project"/>
            <person name="McClelland M."/>
            <person name="Sanderson E.K."/>
            <person name="Porwollik S."/>
            <person name="Spieth J."/>
            <person name="Clifton W.S."/>
            <person name="Latreille P."/>
            <person name="Courtney L."/>
            <person name="Wang C."/>
            <person name="Pepin K."/>
            <person name="Bhonagiri V."/>
            <person name="Nash W."/>
            <person name="Johnson M."/>
            <person name="Thiruvilangam P."/>
            <person name="Wilson R."/>
        </authorList>
    </citation>
    <scope>NUCLEOTIDE SEQUENCE [LARGE SCALE GENOMIC DNA]</scope>
    <source>
        <strain evidence="2">ATCC BAA-895 / CDC 4225-83 / SGSC4696</strain>
    </source>
</reference>
<keyword evidence="2" id="KW-1185">Reference proteome</keyword>
<dbReference type="HOGENOM" id="CLU_3005867_0_0_6"/>
<protein>
    <submittedName>
        <fullName evidence="1">Uncharacterized protein</fullName>
    </submittedName>
</protein>
<name>A8AGN2_CITK8</name>